<dbReference type="EC" id="1.-.-.-" evidence="4"/>
<protein>
    <submittedName>
        <fullName evidence="4">NAD(P)H-dependent oxidoreductase</fullName>
        <ecNumber evidence="4">1.-.-.-</ecNumber>
        <ecNumber evidence="4">1.6.99.-</ecNumber>
    </submittedName>
</protein>
<dbReference type="EMBL" id="JBHUMR010000007">
    <property type="protein sequence ID" value="MFD2616505.1"/>
    <property type="molecule type" value="Genomic_DNA"/>
</dbReference>
<dbReference type="PANTHER" id="PTHR10204">
    <property type="entry name" value="NAD P H OXIDOREDUCTASE-RELATED"/>
    <property type="match status" value="1"/>
</dbReference>
<dbReference type="RefSeq" id="WP_141191799.1">
    <property type="nucleotide sequence ID" value="NZ_JBHUMR010000007.1"/>
</dbReference>
<dbReference type="Pfam" id="PF02525">
    <property type="entry name" value="Flavodoxin_2"/>
    <property type="match status" value="1"/>
</dbReference>
<sequence>MNILIVYAHPNKQSLSYATLQSVLRGLEESAHSHTIIDLYEDQFNPVLIFNDKIKRRDMKNDPETAEYREKVQQADHMIFIFPVWWSGAPAILKGFFDRVFASDFAYTYQGNIPKGLLKNMTATIIYTQDAPKLFANTLGGKLEWKWIKRAVLGFCGVRKIKRLVFWGVRTSTKNKREQWLSKVYEYVRAL</sequence>
<evidence type="ECO:0000259" key="3">
    <source>
        <dbReference type="Pfam" id="PF02525"/>
    </source>
</evidence>
<gene>
    <name evidence="4" type="ORF">ACFSTF_04145</name>
</gene>
<keyword evidence="5" id="KW-1185">Reference proteome</keyword>
<feature type="domain" description="Flavodoxin-like fold" evidence="3">
    <location>
        <begin position="1"/>
        <end position="182"/>
    </location>
</feature>
<evidence type="ECO:0000313" key="5">
    <source>
        <dbReference type="Proteomes" id="UP001597458"/>
    </source>
</evidence>
<dbReference type="EC" id="1.6.99.-" evidence="4"/>
<evidence type="ECO:0000256" key="2">
    <source>
        <dbReference type="ARBA" id="ARBA00023002"/>
    </source>
</evidence>
<dbReference type="InterPro" id="IPR029039">
    <property type="entry name" value="Flavoprotein-like_sf"/>
</dbReference>
<evidence type="ECO:0000313" key="4">
    <source>
        <dbReference type="EMBL" id="MFD2616505.1"/>
    </source>
</evidence>
<dbReference type="Proteomes" id="UP001597458">
    <property type="component" value="Unassembled WGS sequence"/>
</dbReference>
<name>A0ABW5PNR5_9BACI</name>
<dbReference type="PANTHER" id="PTHR10204:SF34">
    <property type="entry name" value="NAD(P)H DEHYDROGENASE [QUINONE] 1 ISOFORM 1"/>
    <property type="match status" value="1"/>
</dbReference>
<dbReference type="SUPFAM" id="SSF52218">
    <property type="entry name" value="Flavoproteins"/>
    <property type="match status" value="1"/>
</dbReference>
<organism evidence="4 5">
    <name type="scientific">Terrilactibacillus laevilacticus</name>
    <dbReference type="NCBI Taxonomy" id="1380157"/>
    <lineage>
        <taxon>Bacteria</taxon>
        <taxon>Bacillati</taxon>
        <taxon>Bacillota</taxon>
        <taxon>Bacilli</taxon>
        <taxon>Bacillales</taxon>
        <taxon>Bacillaceae</taxon>
        <taxon>Terrilactibacillus</taxon>
    </lineage>
</organism>
<dbReference type="Gene3D" id="3.40.50.360">
    <property type="match status" value="1"/>
</dbReference>
<evidence type="ECO:0000256" key="1">
    <source>
        <dbReference type="ARBA" id="ARBA00006252"/>
    </source>
</evidence>
<proteinExistence type="inferred from homology"/>
<accession>A0ABW5PNR5</accession>
<comment type="similarity">
    <text evidence="1">Belongs to the NAD(P)H dehydrogenase (quinone) family.</text>
</comment>
<keyword evidence="2 4" id="KW-0560">Oxidoreductase</keyword>
<dbReference type="InterPro" id="IPR003680">
    <property type="entry name" value="Flavodoxin_fold"/>
</dbReference>
<dbReference type="GO" id="GO:0016491">
    <property type="term" value="F:oxidoreductase activity"/>
    <property type="evidence" value="ECO:0007669"/>
    <property type="project" value="UniProtKB-KW"/>
</dbReference>
<comment type="caution">
    <text evidence="4">The sequence shown here is derived from an EMBL/GenBank/DDBJ whole genome shotgun (WGS) entry which is preliminary data.</text>
</comment>
<dbReference type="InterPro" id="IPR051545">
    <property type="entry name" value="NAD(P)H_dehydrogenase_qn"/>
</dbReference>
<reference evidence="5" key="1">
    <citation type="journal article" date="2019" name="Int. J. Syst. Evol. Microbiol.">
        <title>The Global Catalogue of Microorganisms (GCM) 10K type strain sequencing project: providing services to taxonomists for standard genome sequencing and annotation.</title>
        <authorList>
            <consortium name="The Broad Institute Genomics Platform"/>
            <consortium name="The Broad Institute Genome Sequencing Center for Infectious Disease"/>
            <person name="Wu L."/>
            <person name="Ma J."/>
        </authorList>
    </citation>
    <scope>NUCLEOTIDE SEQUENCE [LARGE SCALE GENOMIC DNA]</scope>
    <source>
        <strain evidence="5">TISTR 2241</strain>
    </source>
</reference>